<dbReference type="EMBL" id="KI964624">
    <property type="protein sequence ID" value="EUC32787.1"/>
    <property type="molecule type" value="Genomic_DNA"/>
</dbReference>
<dbReference type="KEGG" id="bze:COCCADRAFT_71091"/>
<evidence type="ECO:0000313" key="3">
    <source>
        <dbReference type="Proteomes" id="UP000053841"/>
    </source>
</evidence>
<protein>
    <submittedName>
        <fullName evidence="2">Uncharacterized protein</fullName>
    </submittedName>
</protein>
<dbReference type="HOGENOM" id="CLU_120129_0_0_1"/>
<evidence type="ECO:0000256" key="1">
    <source>
        <dbReference type="SAM" id="Phobius"/>
    </source>
</evidence>
<feature type="transmembrane region" description="Helical" evidence="1">
    <location>
        <begin position="62"/>
        <end position="80"/>
    </location>
</feature>
<feature type="transmembrane region" description="Helical" evidence="1">
    <location>
        <begin position="33"/>
        <end position="50"/>
    </location>
</feature>
<keyword evidence="1" id="KW-0812">Transmembrane</keyword>
<keyword evidence="3" id="KW-1185">Reference proteome</keyword>
<dbReference type="OrthoDB" id="5405107at2759"/>
<sequence>ISRLRRYEDASRTAARYSDTAAQKLRKTQVTQASGVVATVISLASSLYLLASPSGSREVVTAGVNTVICAAAYAHMAGFWNEKEQTRIPLASDFNEAIRGSEKVVLLLGTLGLGWGVAAGMWVVGMGDGVMGLAIWAAAVGARVWGIAGEMGWK</sequence>
<dbReference type="GeneID" id="19150687"/>
<keyword evidence="1" id="KW-0472">Membrane</keyword>
<feature type="transmembrane region" description="Helical" evidence="1">
    <location>
        <begin position="104"/>
        <end position="124"/>
    </location>
</feature>
<proteinExistence type="predicted"/>
<keyword evidence="1" id="KW-1133">Transmembrane helix</keyword>
<gene>
    <name evidence="2" type="ORF">COCCADRAFT_71091</name>
</gene>
<dbReference type="RefSeq" id="XP_007712893.1">
    <property type="nucleotide sequence ID" value="XM_007714703.1"/>
</dbReference>
<feature type="non-terminal residue" evidence="2">
    <location>
        <position position="154"/>
    </location>
</feature>
<reference evidence="2 3" key="1">
    <citation type="journal article" date="2013" name="PLoS Genet.">
        <title>Comparative genome structure, secondary metabolite, and effector coding capacity across Cochliobolus pathogens.</title>
        <authorList>
            <person name="Condon B.J."/>
            <person name="Leng Y."/>
            <person name="Wu D."/>
            <person name="Bushley K.E."/>
            <person name="Ohm R.A."/>
            <person name="Otillar R."/>
            <person name="Martin J."/>
            <person name="Schackwitz W."/>
            <person name="Grimwood J."/>
            <person name="MohdZainudin N."/>
            <person name="Xue C."/>
            <person name="Wang R."/>
            <person name="Manning V.A."/>
            <person name="Dhillon B."/>
            <person name="Tu Z.J."/>
            <person name="Steffenson B.J."/>
            <person name="Salamov A."/>
            <person name="Sun H."/>
            <person name="Lowry S."/>
            <person name="LaButti K."/>
            <person name="Han J."/>
            <person name="Copeland A."/>
            <person name="Lindquist E."/>
            <person name="Barry K."/>
            <person name="Schmutz J."/>
            <person name="Baker S.E."/>
            <person name="Ciuffetti L.M."/>
            <person name="Grigoriev I.V."/>
            <person name="Zhong S."/>
            <person name="Turgeon B.G."/>
        </authorList>
    </citation>
    <scope>NUCLEOTIDE SEQUENCE [LARGE SCALE GENOMIC DNA]</scope>
    <source>
        <strain evidence="2 3">26-R-13</strain>
    </source>
</reference>
<name>W6XZ88_COCC2</name>
<feature type="non-terminal residue" evidence="2">
    <location>
        <position position="1"/>
    </location>
</feature>
<accession>W6XZ88</accession>
<evidence type="ECO:0000313" key="2">
    <source>
        <dbReference type="EMBL" id="EUC32787.1"/>
    </source>
</evidence>
<dbReference type="eggNOG" id="ENOG502SRHJ">
    <property type="taxonomic scope" value="Eukaryota"/>
</dbReference>
<dbReference type="Proteomes" id="UP000053841">
    <property type="component" value="Unassembled WGS sequence"/>
</dbReference>
<organism evidence="2 3">
    <name type="scientific">Cochliobolus carbonum (strain 26-R-13)</name>
    <name type="common">Maize leaf spot fungus</name>
    <name type="synonym">Bipolaris zeicola</name>
    <dbReference type="NCBI Taxonomy" id="930089"/>
    <lineage>
        <taxon>Eukaryota</taxon>
        <taxon>Fungi</taxon>
        <taxon>Dikarya</taxon>
        <taxon>Ascomycota</taxon>
        <taxon>Pezizomycotina</taxon>
        <taxon>Dothideomycetes</taxon>
        <taxon>Pleosporomycetidae</taxon>
        <taxon>Pleosporales</taxon>
        <taxon>Pleosporineae</taxon>
        <taxon>Pleosporaceae</taxon>
        <taxon>Bipolaris</taxon>
    </lineage>
</organism>
<dbReference type="AlphaFoldDB" id="W6XZ88"/>
<feature type="transmembrane region" description="Helical" evidence="1">
    <location>
        <begin position="130"/>
        <end position="148"/>
    </location>
</feature>